<feature type="transmembrane region" description="Helical" evidence="5">
    <location>
        <begin position="45"/>
        <end position="67"/>
    </location>
</feature>
<organism evidence="6 7">
    <name type="scientific">Roseiconus lacunae</name>
    <dbReference type="NCBI Taxonomy" id="2605694"/>
    <lineage>
        <taxon>Bacteria</taxon>
        <taxon>Pseudomonadati</taxon>
        <taxon>Planctomycetota</taxon>
        <taxon>Planctomycetia</taxon>
        <taxon>Pirellulales</taxon>
        <taxon>Pirellulaceae</taxon>
        <taxon>Roseiconus</taxon>
    </lineage>
</organism>
<evidence type="ECO:0000256" key="5">
    <source>
        <dbReference type="SAM" id="Phobius"/>
    </source>
</evidence>
<dbReference type="EMBL" id="JASZZN010000002">
    <property type="protein sequence ID" value="MDM4014567.1"/>
    <property type="molecule type" value="Genomic_DNA"/>
</dbReference>
<name>A0ABT7PDK9_9BACT</name>
<keyword evidence="7" id="KW-1185">Reference proteome</keyword>
<keyword evidence="2" id="KW-0067">ATP-binding</keyword>
<keyword evidence="1" id="KW-0547">Nucleotide-binding</keyword>
<evidence type="ECO:0000256" key="4">
    <source>
        <dbReference type="SAM" id="MobiDB-lite"/>
    </source>
</evidence>
<dbReference type="InterPro" id="IPR005702">
    <property type="entry name" value="Wzc-like_C"/>
</dbReference>
<evidence type="ECO:0000256" key="1">
    <source>
        <dbReference type="ARBA" id="ARBA00022741"/>
    </source>
</evidence>
<dbReference type="CDD" id="cd05387">
    <property type="entry name" value="BY-kinase"/>
    <property type="match status" value="1"/>
</dbReference>
<evidence type="ECO:0000313" key="6">
    <source>
        <dbReference type="EMBL" id="MDM4014567.1"/>
    </source>
</evidence>
<sequence>MIAPVTEEKQFSLPPSWNTSDVVPTDNDVAQLDPKDFLHTLRRKGVLAAMIGFPIGVAVAIAVFTSLPEKYVASAILRLSATETNLVFDGAEPVDFEIFQGTQREMVQTHMVMTAALRNQALSDSSVLHEERPIEWMLDNISVTTPKDTEIMKISTVAPLEANPIAIVNSTVEAYLNEVVNREKSLRLSKLTGIEKVLDEKLKQSVRQRNDLKNLVEQFGTGDSATLAIKQQMLVQELGYVRRELIKHQSEKLAMQGQLTALRASLSTLRREGRGDALAEPDDELADGRRPGEDLPSEETVSQEPTESWLEESEIDRLIAQDRIYNELVRDKMSSFRAQTEAEAAFRSDAKSPYRQVQAEIDKALNERREQIIEEALAVAPIRERARMHLAKKETEERVAQLEAQLPVTTELLAQLTQEESRLMQEFRKVGNSSIEVEMERAELAQLDRVIESIGRQCEELRVELESRPRVEKIQSAEELQPAGFLKRVGMSGASGMLAFLVPFGLILGLDFAQRRVGCAGGLDGKTGIPVVGTLPVIPRSALKNIGNTKSRKGQQWQNRLHEAAKRVGATMIGTYDSRDADCLVLLVTSTVRGEGKSTVAAQLARGLASKSRSVILCDFDLRRPRQHLMFGADNQIGLSEILREEVEVETAILESTIPGLKIVSAGQCNSKTIDSLVEGNAGPLLSELRSHADVIVIDAGPILTSADVGYLCPHVDRILFAARRDVSRIPSMHRALDAIPAWEHQIAGTVLIDKCDDRADASF</sequence>
<dbReference type="Proteomes" id="UP001239462">
    <property type="component" value="Unassembled WGS sequence"/>
</dbReference>
<comment type="caution">
    <text evidence="6">The sequence shown here is derived from an EMBL/GenBank/DDBJ whole genome shotgun (WGS) entry which is preliminary data.</text>
</comment>
<dbReference type="InterPro" id="IPR050445">
    <property type="entry name" value="Bact_polysacc_biosynth/exp"/>
</dbReference>
<dbReference type="PANTHER" id="PTHR32309:SF31">
    <property type="entry name" value="CAPSULAR EXOPOLYSACCHARIDE FAMILY"/>
    <property type="match status" value="1"/>
</dbReference>
<accession>A0ABT7PDK9</accession>
<evidence type="ECO:0000256" key="3">
    <source>
        <dbReference type="SAM" id="Coils"/>
    </source>
</evidence>
<dbReference type="InterPro" id="IPR027417">
    <property type="entry name" value="P-loop_NTPase"/>
</dbReference>
<dbReference type="RefSeq" id="WP_289162269.1">
    <property type="nucleotide sequence ID" value="NZ_JASZZN010000002.1"/>
</dbReference>
<keyword evidence="3" id="KW-0175">Coiled coil</keyword>
<keyword evidence="5" id="KW-0472">Membrane</keyword>
<evidence type="ECO:0000313" key="7">
    <source>
        <dbReference type="Proteomes" id="UP001239462"/>
    </source>
</evidence>
<feature type="region of interest" description="Disordered" evidence="4">
    <location>
        <begin position="270"/>
        <end position="307"/>
    </location>
</feature>
<protein>
    <submittedName>
        <fullName evidence="6">P-loop NTPase</fullName>
    </submittedName>
</protein>
<dbReference type="PANTHER" id="PTHR32309">
    <property type="entry name" value="TYROSINE-PROTEIN KINASE"/>
    <property type="match status" value="1"/>
</dbReference>
<feature type="coiled-coil region" evidence="3">
    <location>
        <begin position="354"/>
        <end position="419"/>
    </location>
</feature>
<evidence type="ECO:0000256" key="2">
    <source>
        <dbReference type="ARBA" id="ARBA00022840"/>
    </source>
</evidence>
<keyword evidence="5" id="KW-0812">Transmembrane</keyword>
<dbReference type="Gene3D" id="3.40.50.300">
    <property type="entry name" value="P-loop containing nucleotide triphosphate hydrolases"/>
    <property type="match status" value="1"/>
</dbReference>
<keyword evidence="5" id="KW-1133">Transmembrane helix</keyword>
<gene>
    <name evidence="6" type="ORF">QTN89_03925</name>
</gene>
<reference evidence="6 7" key="1">
    <citation type="submission" date="2023-06" db="EMBL/GenBank/DDBJ databases">
        <title>Roseiconus lacunae JC819 isolated from Gulf of Mannar region, Tamil Nadu.</title>
        <authorList>
            <person name="Pk S."/>
            <person name="Ch S."/>
            <person name="Ch V.R."/>
        </authorList>
    </citation>
    <scope>NUCLEOTIDE SEQUENCE [LARGE SCALE GENOMIC DNA]</scope>
    <source>
        <strain evidence="6 7">JC819</strain>
    </source>
</reference>
<dbReference type="SUPFAM" id="SSF52540">
    <property type="entry name" value="P-loop containing nucleoside triphosphate hydrolases"/>
    <property type="match status" value="1"/>
</dbReference>
<proteinExistence type="predicted"/>